<proteinExistence type="predicted"/>
<evidence type="ECO:0000313" key="3">
    <source>
        <dbReference type="EMBL" id="CAK8689599.1"/>
    </source>
</evidence>
<dbReference type="Proteomes" id="UP001642483">
    <property type="component" value="Unassembled WGS sequence"/>
</dbReference>
<comment type="caution">
    <text evidence="3">The sequence shown here is derived from an EMBL/GenBank/DDBJ whole genome shotgun (WGS) entry which is preliminary data.</text>
</comment>
<dbReference type="PANTHER" id="PTHR22409:SF2">
    <property type="entry name" value="CHROMOSOME 19 OPEN READING FRAME 44"/>
    <property type="match status" value="1"/>
</dbReference>
<evidence type="ECO:0000259" key="2">
    <source>
        <dbReference type="Pfam" id="PF15391"/>
    </source>
</evidence>
<protein>
    <recommendedName>
        <fullName evidence="2">DUF4614 domain-containing protein</fullName>
    </recommendedName>
</protein>
<keyword evidence="4" id="KW-1185">Reference proteome</keyword>
<feature type="domain" description="DUF4614" evidence="2">
    <location>
        <begin position="478"/>
        <end position="640"/>
    </location>
</feature>
<dbReference type="EMBL" id="CAWYQH010000108">
    <property type="protein sequence ID" value="CAK8689599.1"/>
    <property type="molecule type" value="Genomic_DNA"/>
</dbReference>
<dbReference type="InterPro" id="IPR040120">
    <property type="entry name" value="C19orf44-like"/>
</dbReference>
<feature type="compositionally biased region" description="Low complexity" evidence="1">
    <location>
        <begin position="226"/>
        <end position="242"/>
    </location>
</feature>
<feature type="compositionally biased region" description="Basic and acidic residues" evidence="1">
    <location>
        <begin position="268"/>
        <end position="284"/>
    </location>
</feature>
<reference evidence="3 4" key="1">
    <citation type="submission" date="2024-02" db="EMBL/GenBank/DDBJ databases">
        <authorList>
            <person name="Daric V."/>
            <person name="Darras S."/>
        </authorList>
    </citation>
    <scope>NUCLEOTIDE SEQUENCE [LARGE SCALE GENOMIC DNA]</scope>
</reference>
<dbReference type="PANTHER" id="PTHR22409">
    <property type="entry name" value="CHROMOSOME 19 OPEN READING FRAME 44"/>
    <property type="match status" value="1"/>
</dbReference>
<feature type="region of interest" description="Disordered" evidence="1">
    <location>
        <begin position="412"/>
        <end position="469"/>
    </location>
</feature>
<dbReference type="Pfam" id="PF15391">
    <property type="entry name" value="DUF4614"/>
    <property type="match status" value="1"/>
</dbReference>
<feature type="compositionally biased region" description="Basic and acidic residues" evidence="1">
    <location>
        <begin position="243"/>
        <end position="261"/>
    </location>
</feature>
<dbReference type="InterPro" id="IPR027884">
    <property type="entry name" value="DUF4614"/>
</dbReference>
<feature type="region of interest" description="Disordered" evidence="1">
    <location>
        <begin position="163"/>
        <end position="182"/>
    </location>
</feature>
<sequence length="658" mass="73962">MATAHFNSFHSQFHLSYACTWQLFYTPLVRLITRQKNNHNHTDHDRCNKIFKTVVLKSNFFIITFRISWVFKSSWFYARLSYIFVIFGDKCETTVLTLVTHCMCSCFVYIATGLCLLISYLLDHSALTPTREYSFLEESSSEENSFSASNFLKNIPSSEEKKKASKTFKHSQSPLSKHKSEYFRPKTSHGLVGGDGIRYKGSSALSRFAALEKRIKSRQIETTLKASSSFSDLDASSESEAQASKKERVEHPEHRLKRNDIHSSFTNEDEKKNPRKINDEDKNISKKKSVSFANHLVQSEPSASDVSLDNFMPYHPSDDDISLNDMFSTPKLQNVMSLDDLIPASDTTAEKEDYGVGILQLHSVDEFLSTAEDEQLSFQEKSHSSSSTDSNSNLFNLHSLEELEQAPALSPIQQKNDHENFPGNIFQRDKTRSPEVFKGTGTDKVADKPMTSGSNDYSSDFHSDSEDTLKDTDSIMEDLSEKSMKTESSVKTATVSLQSKSTVAESIEKGTSYSESFESVSSSCATIPSTVQKKSVAHLEASVQTDPVRVLGANGVTDFARSDKTFFSPSPIISNEALVVLTSYSPGVLALHEMLKQQLVLTKNFIERSERLRKTAAESLVADYQYASLQEAKELIDLRRQRLSLPAKYSEMKSKIRS</sequence>
<feature type="region of interest" description="Disordered" evidence="1">
    <location>
        <begin position="226"/>
        <end position="284"/>
    </location>
</feature>
<feature type="compositionally biased region" description="Basic and acidic residues" evidence="1">
    <location>
        <begin position="459"/>
        <end position="469"/>
    </location>
</feature>
<gene>
    <name evidence="3" type="ORF">CVLEPA_LOCUS21579</name>
</gene>
<name>A0ABP0GFL4_CLALP</name>
<accession>A0ABP0GFL4</accession>
<evidence type="ECO:0000256" key="1">
    <source>
        <dbReference type="SAM" id="MobiDB-lite"/>
    </source>
</evidence>
<organism evidence="3 4">
    <name type="scientific">Clavelina lepadiformis</name>
    <name type="common">Light-bulb sea squirt</name>
    <name type="synonym">Ascidia lepadiformis</name>
    <dbReference type="NCBI Taxonomy" id="159417"/>
    <lineage>
        <taxon>Eukaryota</taxon>
        <taxon>Metazoa</taxon>
        <taxon>Chordata</taxon>
        <taxon>Tunicata</taxon>
        <taxon>Ascidiacea</taxon>
        <taxon>Aplousobranchia</taxon>
        <taxon>Clavelinidae</taxon>
        <taxon>Clavelina</taxon>
    </lineage>
</organism>
<evidence type="ECO:0000313" key="4">
    <source>
        <dbReference type="Proteomes" id="UP001642483"/>
    </source>
</evidence>